<evidence type="ECO:0000313" key="4">
    <source>
        <dbReference type="EMBL" id="TDZ37438.1"/>
    </source>
</evidence>
<evidence type="ECO:0000313" key="5">
    <source>
        <dbReference type="Proteomes" id="UP000295083"/>
    </source>
</evidence>
<feature type="domain" description="SCP" evidence="3">
    <location>
        <begin position="34"/>
        <end position="160"/>
    </location>
</feature>
<dbReference type="InterPro" id="IPR035940">
    <property type="entry name" value="CAP_sf"/>
</dbReference>
<dbReference type="PANTHER" id="PTHR31836">
    <property type="match status" value="1"/>
</dbReference>
<dbReference type="InterPro" id="IPR036908">
    <property type="entry name" value="RlpA-like_sf"/>
</dbReference>
<dbReference type="EMBL" id="QAPG01000023">
    <property type="protein sequence ID" value="TDZ37438.1"/>
    <property type="molecule type" value="Genomic_DNA"/>
</dbReference>
<feature type="chain" id="PRO_5020283056" evidence="2">
    <location>
        <begin position="23"/>
        <end position="279"/>
    </location>
</feature>
<sequence length="279" mass="29500">MFTKTIVQLGTVAFAAFGMAQAAPLSRDEIHAMDAINHVRRANGQSALVWTDGLKEDAKAMSVQLATSNDPQKAQGKETNNIVDIVSVFRSDDPNGVQMTLPVSESVRDWFNPGEKVSIAPSTDNGVTEKILSAEAKHIGCASSGTKQDGAGPWLVYVVCRIHRGSDLVERSIEPRGDKFTGSITYFEPGLGACGQTNSAGDFIVALSAAKMGSISNGNPYCGRKISISYPGSPTVDATVVDKCPGCAENDIDVTTAVFTKLFGSLTAGRVSGVTWELH</sequence>
<organism evidence="4 5">
    <name type="scientific">Colletotrichum spinosum</name>
    <dbReference type="NCBI Taxonomy" id="1347390"/>
    <lineage>
        <taxon>Eukaryota</taxon>
        <taxon>Fungi</taxon>
        <taxon>Dikarya</taxon>
        <taxon>Ascomycota</taxon>
        <taxon>Pezizomycotina</taxon>
        <taxon>Sordariomycetes</taxon>
        <taxon>Hypocreomycetidae</taxon>
        <taxon>Glomerellales</taxon>
        <taxon>Glomerellaceae</taxon>
        <taxon>Colletotrichum</taxon>
        <taxon>Colletotrichum orbiculare species complex</taxon>
    </lineage>
</organism>
<dbReference type="Proteomes" id="UP000295083">
    <property type="component" value="Unassembled WGS sequence"/>
</dbReference>
<reference evidence="4 5" key="1">
    <citation type="submission" date="2018-11" db="EMBL/GenBank/DDBJ databases">
        <title>Genome sequence and assembly of Colletotrichum spinosum.</title>
        <authorList>
            <person name="Gan P."/>
            <person name="Shirasu K."/>
        </authorList>
    </citation>
    <scope>NUCLEOTIDE SEQUENCE [LARGE SCALE GENOMIC DNA]</scope>
    <source>
        <strain evidence="4 5">CBS 515.97</strain>
    </source>
</reference>
<keyword evidence="5" id="KW-1185">Reference proteome</keyword>
<dbReference type="PANTHER" id="PTHR31836:SF28">
    <property type="entry name" value="SRCR DOMAIN-CONTAINING PROTEIN-RELATED"/>
    <property type="match status" value="1"/>
</dbReference>
<dbReference type="SUPFAM" id="SSF50685">
    <property type="entry name" value="Barwin-like endoglucanases"/>
    <property type="match status" value="1"/>
</dbReference>
<dbReference type="Gene3D" id="3.40.33.10">
    <property type="entry name" value="CAP"/>
    <property type="match status" value="1"/>
</dbReference>
<evidence type="ECO:0000256" key="2">
    <source>
        <dbReference type="SAM" id="SignalP"/>
    </source>
</evidence>
<dbReference type="InterPro" id="IPR014044">
    <property type="entry name" value="CAP_dom"/>
</dbReference>
<dbReference type="CDD" id="cd22191">
    <property type="entry name" value="DPBB_RlpA_EXP_N-like"/>
    <property type="match status" value="1"/>
</dbReference>
<feature type="signal peptide" evidence="2">
    <location>
        <begin position="1"/>
        <end position="22"/>
    </location>
</feature>
<keyword evidence="1 2" id="KW-0732">Signal</keyword>
<comment type="caution">
    <text evidence="4">The sequence shown here is derived from an EMBL/GenBank/DDBJ whole genome shotgun (WGS) entry which is preliminary data.</text>
</comment>
<accession>A0A4R8QF89</accession>
<evidence type="ECO:0000256" key="1">
    <source>
        <dbReference type="ARBA" id="ARBA00022729"/>
    </source>
</evidence>
<name>A0A4R8QF89_9PEZI</name>
<dbReference type="Gene3D" id="2.40.40.10">
    <property type="entry name" value="RlpA-like domain"/>
    <property type="match status" value="1"/>
</dbReference>
<proteinExistence type="predicted"/>
<dbReference type="Pfam" id="PF00188">
    <property type="entry name" value="CAP"/>
    <property type="match status" value="1"/>
</dbReference>
<evidence type="ECO:0000259" key="3">
    <source>
        <dbReference type="Pfam" id="PF00188"/>
    </source>
</evidence>
<protein>
    <submittedName>
        <fullName evidence="4">Allergen Asp f 7-like protein</fullName>
    </submittedName>
</protein>
<gene>
    <name evidence="4" type="ORF">C8035_v007863</name>
</gene>
<dbReference type="SUPFAM" id="SSF55797">
    <property type="entry name" value="PR-1-like"/>
    <property type="match status" value="1"/>
</dbReference>
<dbReference type="AlphaFoldDB" id="A0A4R8QF89"/>
<dbReference type="InterPro" id="IPR051477">
    <property type="entry name" value="Expansin_CellWall"/>
</dbReference>